<dbReference type="PANTHER" id="PTHR30346">
    <property type="entry name" value="TRANSCRIPTIONAL DUAL REGULATOR HCAR-RELATED"/>
    <property type="match status" value="1"/>
</dbReference>
<dbReference type="GO" id="GO:0032993">
    <property type="term" value="C:protein-DNA complex"/>
    <property type="evidence" value="ECO:0007669"/>
    <property type="project" value="TreeGrafter"/>
</dbReference>
<dbReference type="PRINTS" id="PR00039">
    <property type="entry name" value="HTHLYSR"/>
</dbReference>
<dbReference type="Pfam" id="PF03466">
    <property type="entry name" value="LysR_substrate"/>
    <property type="match status" value="1"/>
</dbReference>
<dbReference type="AlphaFoldDB" id="L7KLE5"/>
<dbReference type="STRING" id="1220583.GOACH_13_00300"/>
<dbReference type="SUPFAM" id="SSF46785">
    <property type="entry name" value="Winged helix' DNA-binding domain"/>
    <property type="match status" value="1"/>
</dbReference>
<evidence type="ECO:0000313" key="7">
    <source>
        <dbReference type="EMBL" id="GAC49439.1"/>
    </source>
</evidence>
<dbReference type="Gene3D" id="1.10.10.10">
    <property type="entry name" value="Winged helix-like DNA-binding domain superfamily/Winged helix DNA-binding domain"/>
    <property type="match status" value="1"/>
</dbReference>
<dbReference type="PANTHER" id="PTHR30346:SF0">
    <property type="entry name" value="HCA OPERON TRANSCRIPTIONAL ACTIVATOR HCAR"/>
    <property type="match status" value="1"/>
</dbReference>
<dbReference type="RefSeq" id="WP_005175633.1">
    <property type="nucleotide sequence ID" value="NZ_BANR01000013.1"/>
</dbReference>
<comment type="caution">
    <text evidence="7">The sequence shown here is derived from an EMBL/GenBank/DDBJ whole genome shotgun (WGS) entry which is preliminary data.</text>
</comment>
<dbReference type="InterPro" id="IPR005119">
    <property type="entry name" value="LysR_subst-bd"/>
</dbReference>
<dbReference type="InterPro" id="IPR036390">
    <property type="entry name" value="WH_DNA-bd_sf"/>
</dbReference>
<evidence type="ECO:0000256" key="4">
    <source>
        <dbReference type="ARBA" id="ARBA00023159"/>
    </source>
</evidence>
<comment type="similarity">
    <text evidence="1">Belongs to the LysR transcriptional regulatory family.</text>
</comment>
<dbReference type="GO" id="GO:0003700">
    <property type="term" value="F:DNA-binding transcription factor activity"/>
    <property type="evidence" value="ECO:0007669"/>
    <property type="project" value="InterPro"/>
</dbReference>
<dbReference type="InterPro" id="IPR000847">
    <property type="entry name" value="LysR_HTH_N"/>
</dbReference>
<keyword evidence="3" id="KW-0238">DNA-binding</keyword>
<name>L7KLE5_9ACTN</name>
<dbReference type="Proteomes" id="UP000010988">
    <property type="component" value="Unassembled WGS sequence"/>
</dbReference>
<dbReference type="InterPro" id="IPR036388">
    <property type="entry name" value="WH-like_DNA-bd_sf"/>
</dbReference>
<gene>
    <name evidence="7" type="ORF">GOACH_13_00300</name>
</gene>
<reference evidence="7 8" key="1">
    <citation type="submission" date="2012-12" db="EMBL/GenBank/DDBJ databases">
        <title>Whole genome shotgun sequence of Gordonia aichiensis NBRC 108223.</title>
        <authorList>
            <person name="Isaki-Nakamura S."/>
            <person name="Hosoyama A."/>
            <person name="Tsuchikane K."/>
            <person name="Ando Y."/>
            <person name="Baba S."/>
            <person name="Ohji S."/>
            <person name="Hamada M."/>
            <person name="Tamura T."/>
            <person name="Yamazoe A."/>
            <person name="Yamazaki S."/>
            <person name="Fujita N."/>
        </authorList>
    </citation>
    <scope>NUCLEOTIDE SEQUENCE [LARGE SCALE GENOMIC DNA]</scope>
    <source>
        <strain evidence="7 8">NBRC 108223</strain>
    </source>
</reference>
<proteinExistence type="inferred from homology"/>
<dbReference type="PROSITE" id="PS50931">
    <property type="entry name" value="HTH_LYSR"/>
    <property type="match status" value="1"/>
</dbReference>
<dbReference type="FunFam" id="1.10.10.10:FF:000001">
    <property type="entry name" value="LysR family transcriptional regulator"/>
    <property type="match status" value="1"/>
</dbReference>
<evidence type="ECO:0000259" key="6">
    <source>
        <dbReference type="PROSITE" id="PS50931"/>
    </source>
</evidence>
<dbReference type="OrthoDB" id="3461141at2"/>
<evidence type="ECO:0000313" key="8">
    <source>
        <dbReference type="Proteomes" id="UP000010988"/>
    </source>
</evidence>
<keyword evidence="5" id="KW-0804">Transcription</keyword>
<keyword evidence="4" id="KW-0010">Activator</keyword>
<feature type="domain" description="HTH lysR-type" evidence="6">
    <location>
        <begin position="5"/>
        <end position="63"/>
    </location>
</feature>
<keyword evidence="2" id="KW-0805">Transcription regulation</keyword>
<accession>L7KLE5</accession>
<dbReference type="eggNOG" id="COG0583">
    <property type="taxonomic scope" value="Bacteria"/>
</dbReference>
<evidence type="ECO:0000256" key="1">
    <source>
        <dbReference type="ARBA" id="ARBA00009437"/>
    </source>
</evidence>
<dbReference type="Pfam" id="PF00126">
    <property type="entry name" value="HTH_1"/>
    <property type="match status" value="1"/>
</dbReference>
<organism evidence="7 8">
    <name type="scientific">Gordonia aichiensis NBRC 108223</name>
    <dbReference type="NCBI Taxonomy" id="1220583"/>
    <lineage>
        <taxon>Bacteria</taxon>
        <taxon>Bacillati</taxon>
        <taxon>Actinomycetota</taxon>
        <taxon>Actinomycetes</taxon>
        <taxon>Mycobacteriales</taxon>
        <taxon>Gordoniaceae</taxon>
        <taxon>Gordonia</taxon>
    </lineage>
</organism>
<dbReference type="Gene3D" id="3.40.190.10">
    <property type="entry name" value="Periplasmic binding protein-like II"/>
    <property type="match status" value="2"/>
</dbReference>
<sequence length="310" mass="34113">MSDDFTLTQLRYFMAVAEAGSMTAAAQSLSVTQSTVSAAIAQLEHEVGQPLFIRLARRGLELTPAGRRLRSHTIGFLEDAGALLSAARDEEAELDGEMTVGIFAPLAPFRAPILLQAFERRYPRVHVTFYEADQEGLRRALEQGRCEVALMYDLGVAVAADAQVVETVAPHVIVASNHPATQNPYAEVSLRDLADQPFVLYDVPHSRDYFLALFRQLGISPRIRHRASGYETVRSFVARGHGYSILNQRLHHDITYSGGSVFPLRIVEDLPPIKVVLLFPSLGAPTRRATAFADVCRELYGVNSAQPPSN</sequence>
<dbReference type="EMBL" id="BANR01000013">
    <property type="protein sequence ID" value="GAC49439.1"/>
    <property type="molecule type" value="Genomic_DNA"/>
</dbReference>
<evidence type="ECO:0000256" key="5">
    <source>
        <dbReference type="ARBA" id="ARBA00023163"/>
    </source>
</evidence>
<protein>
    <submittedName>
        <fullName evidence="7">Putative LysR family transcriptional regulator</fullName>
    </submittedName>
</protein>
<evidence type="ECO:0000256" key="2">
    <source>
        <dbReference type="ARBA" id="ARBA00023015"/>
    </source>
</evidence>
<evidence type="ECO:0000256" key="3">
    <source>
        <dbReference type="ARBA" id="ARBA00023125"/>
    </source>
</evidence>
<dbReference type="SUPFAM" id="SSF53850">
    <property type="entry name" value="Periplasmic binding protein-like II"/>
    <property type="match status" value="1"/>
</dbReference>
<dbReference type="GO" id="GO:0003677">
    <property type="term" value="F:DNA binding"/>
    <property type="evidence" value="ECO:0007669"/>
    <property type="project" value="UniProtKB-KW"/>
</dbReference>
<keyword evidence="8" id="KW-1185">Reference proteome</keyword>